<accession>A0A438DV59</accession>
<gene>
    <name evidence="2" type="primary">RE1_1865</name>
    <name evidence="2" type="ORF">CK203_096120</name>
</gene>
<dbReference type="Proteomes" id="UP000288805">
    <property type="component" value="Unassembled WGS sequence"/>
</dbReference>
<evidence type="ECO:0000313" key="2">
    <source>
        <dbReference type="EMBL" id="RVW39367.1"/>
    </source>
</evidence>
<organism evidence="2 3">
    <name type="scientific">Vitis vinifera</name>
    <name type="common">Grape</name>
    <dbReference type="NCBI Taxonomy" id="29760"/>
    <lineage>
        <taxon>Eukaryota</taxon>
        <taxon>Viridiplantae</taxon>
        <taxon>Streptophyta</taxon>
        <taxon>Embryophyta</taxon>
        <taxon>Tracheophyta</taxon>
        <taxon>Spermatophyta</taxon>
        <taxon>Magnoliopsida</taxon>
        <taxon>eudicotyledons</taxon>
        <taxon>Gunneridae</taxon>
        <taxon>Pentapetalae</taxon>
        <taxon>rosids</taxon>
        <taxon>Vitales</taxon>
        <taxon>Vitaceae</taxon>
        <taxon>Viteae</taxon>
        <taxon>Vitis</taxon>
    </lineage>
</organism>
<feature type="domain" description="Reverse transcriptase Ty1/copia-type" evidence="1">
    <location>
        <begin position="167"/>
        <end position="232"/>
    </location>
</feature>
<sequence length="448" mass="51709">MSNFVSYDHLSPSLQALATNLASVDIPRTIQEVLKEPKWKKELEDKIHALQKNETWDLVKKSEGKIPVGCKWVFTVKYNSDGSIEWYKTRLVAKGFTQTYGVDHQETITLVAKLNTIQVLLFLATNNDWQLQQLDVKNAFINGDLEEEVHMELPPGFDVTRTDGRHDKHAMEDLKEKLEREFEIKDFGSMRYLLGMEVARNQQDISVSQRKYTLDLLKETGMMGCKPVDTPMDPNLKLTKFQNSNPVDKGSQFMHTPYEEHMELAYRILKYLKGTVGKGLYFAKNEARTVETYTDVDWAHLMDDRQSTSGYCTFVWGNLVTWRSKKQNLVARSNTKAEFRVVAQGICQLLWLKLLLKELKVTSHQPMKIYCKNKAVINISHNQVHHDQTKHVEVDRHFIKEKLEEGTICMTYIPSAQQAADLLTKALARPAFEKLRDKLKLLNIFVPA</sequence>
<dbReference type="CDD" id="cd09272">
    <property type="entry name" value="RNase_HI_RT_Ty1"/>
    <property type="match status" value="1"/>
</dbReference>
<protein>
    <submittedName>
        <fullName evidence="2">Retrovirus-related Pol polyprotein from transposon RE1</fullName>
    </submittedName>
</protein>
<dbReference type="SUPFAM" id="SSF56672">
    <property type="entry name" value="DNA/RNA polymerases"/>
    <property type="match status" value="1"/>
</dbReference>
<dbReference type="InterPro" id="IPR013103">
    <property type="entry name" value="RVT_2"/>
</dbReference>
<dbReference type="EMBL" id="QGNW01001487">
    <property type="protein sequence ID" value="RVW39367.1"/>
    <property type="molecule type" value="Genomic_DNA"/>
</dbReference>
<dbReference type="PANTHER" id="PTHR11439:SF440">
    <property type="entry name" value="INTEGRASE CATALYTIC DOMAIN-CONTAINING PROTEIN"/>
    <property type="match status" value="1"/>
</dbReference>
<reference evidence="2 3" key="1">
    <citation type="journal article" date="2018" name="PLoS Genet.">
        <title>Population sequencing reveals clonal diversity and ancestral inbreeding in the grapevine cultivar Chardonnay.</title>
        <authorList>
            <person name="Roach M.J."/>
            <person name="Johnson D.L."/>
            <person name="Bohlmann J."/>
            <person name="van Vuuren H.J."/>
            <person name="Jones S.J."/>
            <person name="Pretorius I.S."/>
            <person name="Schmidt S.A."/>
            <person name="Borneman A.R."/>
        </authorList>
    </citation>
    <scope>NUCLEOTIDE SEQUENCE [LARGE SCALE GENOMIC DNA]</scope>
    <source>
        <strain evidence="3">cv. Chardonnay</strain>
        <tissue evidence="2">Leaf</tissue>
    </source>
</reference>
<evidence type="ECO:0000313" key="3">
    <source>
        <dbReference type="Proteomes" id="UP000288805"/>
    </source>
</evidence>
<dbReference type="Pfam" id="PF07727">
    <property type="entry name" value="RVT_2"/>
    <property type="match status" value="2"/>
</dbReference>
<dbReference type="AlphaFoldDB" id="A0A438DV59"/>
<evidence type="ECO:0000259" key="1">
    <source>
        <dbReference type="Pfam" id="PF07727"/>
    </source>
</evidence>
<proteinExistence type="predicted"/>
<feature type="domain" description="Reverse transcriptase Ty1/copia-type" evidence="1">
    <location>
        <begin position="53"/>
        <end position="161"/>
    </location>
</feature>
<dbReference type="InterPro" id="IPR043502">
    <property type="entry name" value="DNA/RNA_pol_sf"/>
</dbReference>
<dbReference type="PANTHER" id="PTHR11439">
    <property type="entry name" value="GAG-POL-RELATED RETROTRANSPOSON"/>
    <property type="match status" value="1"/>
</dbReference>
<comment type="caution">
    <text evidence="2">The sequence shown here is derived from an EMBL/GenBank/DDBJ whole genome shotgun (WGS) entry which is preliminary data.</text>
</comment>
<name>A0A438DV59_VITVI</name>